<dbReference type="InterPro" id="IPR004769">
    <property type="entry name" value="Pur_lyase"/>
</dbReference>
<dbReference type="Pfam" id="PF00206">
    <property type="entry name" value="Lyase_1"/>
    <property type="match status" value="1"/>
</dbReference>
<feature type="domain" description="Adenylosuccinate lyase C-terminal" evidence="5">
    <location>
        <begin position="369"/>
        <end position="453"/>
    </location>
</feature>
<keyword evidence="2 4" id="KW-0456">Lyase</keyword>
<dbReference type="RefSeq" id="WP_406786502.1">
    <property type="nucleotide sequence ID" value="NZ_JBJIAA010000004.1"/>
</dbReference>
<organism evidence="6 7">
    <name type="scientific">Clostridium neuense</name>
    <dbReference type="NCBI Taxonomy" id="1728934"/>
    <lineage>
        <taxon>Bacteria</taxon>
        <taxon>Bacillati</taxon>
        <taxon>Bacillota</taxon>
        <taxon>Clostridia</taxon>
        <taxon>Eubacteriales</taxon>
        <taxon>Clostridiaceae</taxon>
        <taxon>Clostridium</taxon>
    </lineage>
</organism>
<dbReference type="GO" id="GO:0016829">
    <property type="term" value="F:lyase activity"/>
    <property type="evidence" value="ECO:0007669"/>
    <property type="project" value="UniProtKB-KW"/>
</dbReference>
<sequence>MRNTYETPLNRRYASAEMSYLFSDEMKFKTWRKLWVALAESEMELGLNITQNQVDELKKYVDDINYEVAEEREKIVRHDVMSHVYAYGVQCPSAKGIIHLGATSCYVGDNTDIIIMKEALLIIKKKLINVISHLSEFALKYKALPTLGFTHLQPAQLTTVGKRCTLWIQDLMIDLENLDFVIENLKLRGVKGTTGTQASFMELFNGDESKVKELEKKVVSKMGFKNAYNVTGQTYPRKVDSIVLNTLAEIAQSAYKFSNDLRILQNMKEMEEPFEKNQIGSSAMAYKRNPMRSERISALSRYVIVDALNPAITSSTQWFERTLDDSANKRLSVAEGFLALDGVLNLYINVSSNMVVYEKVIASHVKNELPFMATENIMMEAVKRGGDRQELHEVIREYSMETAKRIKQEGLTNDLIDKIKKNPVFKLTEKEIDEIIDPKKFTGRSAGQVEDYINECVKPVLESNKECLNVSVNISV</sequence>
<dbReference type="InterPro" id="IPR020557">
    <property type="entry name" value="Fumarate_lyase_CS"/>
</dbReference>
<protein>
    <recommendedName>
        <fullName evidence="3 4">Adenylosuccinate lyase</fullName>
        <shortName evidence="4">ASL</shortName>
        <ecNumber evidence="3 4">4.3.2.2</ecNumber>
    </recommendedName>
    <alternativeName>
        <fullName evidence="4">Adenylosuccinase</fullName>
    </alternativeName>
</protein>
<dbReference type="NCBIfam" id="TIGR00928">
    <property type="entry name" value="purB"/>
    <property type="match status" value="1"/>
</dbReference>
<dbReference type="Gene3D" id="1.10.40.30">
    <property type="entry name" value="Fumarase/aspartase (C-terminal domain)"/>
    <property type="match status" value="1"/>
</dbReference>
<evidence type="ECO:0000256" key="4">
    <source>
        <dbReference type="RuleBase" id="RU361172"/>
    </source>
</evidence>
<reference evidence="6 7" key="1">
    <citation type="submission" date="2024-11" db="EMBL/GenBank/DDBJ databases">
        <authorList>
            <person name="Heng Y.C."/>
            <person name="Lim A.C.H."/>
            <person name="Lee J.K.Y."/>
            <person name="Kittelmann S."/>
        </authorList>
    </citation>
    <scope>NUCLEOTIDE SEQUENCE [LARGE SCALE GENOMIC DNA]</scope>
    <source>
        <strain evidence="6 7">WILCCON 0114</strain>
    </source>
</reference>
<dbReference type="PANTHER" id="PTHR43172">
    <property type="entry name" value="ADENYLOSUCCINATE LYASE"/>
    <property type="match status" value="1"/>
</dbReference>
<dbReference type="Pfam" id="PF10397">
    <property type="entry name" value="ADSL_C"/>
    <property type="match status" value="1"/>
</dbReference>
<dbReference type="CDD" id="cd03302">
    <property type="entry name" value="Adenylsuccinate_lyase_2"/>
    <property type="match status" value="1"/>
</dbReference>
<evidence type="ECO:0000256" key="3">
    <source>
        <dbReference type="NCBIfam" id="TIGR00928"/>
    </source>
</evidence>
<dbReference type="InterPro" id="IPR019468">
    <property type="entry name" value="AdenyloSucc_lyase_C"/>
</dbReference>
<comment type="catalytic activity">
    <reaction evidence="4">
        <text>N(6)-(1,2-dicarboxyethyl)-AMP = fumarate + AMP</text>
        <dbReference type="Rhea" id="RHEA:16853"/>
        <dbReference type="ChEBI" id="CHEBI:29806"/>
        <dbReference type="ChEBI" id="CHEBI:57567"/>
        <dbReference type="ChEBI" id="CHEBI:456215"/>
        <dbReference type="EC" id="4.3.2.2"/>
    </reaction>
</comment>
<evidence type="ECO:0000313" key="7">
    <source>
        <dbReference type="Proteomes" id="UP001623592"/>
    </source>
</evidence>
<keyword evidence="7" id="KW-1185">Reference proteome</keyword>
<dbReference type="EMBL" id="JBJIAA010000004">
    <property type="protein sequence ID" value="MFL0249831.1"/>
    <property type="molecule type" value="Genomic_DNA"/>
</dbReference>
<dbReference type="InterPro" id="IPR022761">
    <property type="entry name" value="Fumarate_lyase_N"/>
</dbReference>
<dbReference type="SMART" id="SM00998">
    <property type="entry name" value="ADSL_C"/>
    <property type="match status" value="1"/>
</dbReference>
<evidence type="ECO:0000313" key="6">
    <source>
        <dbReference type="EMBL" id="MFL0249831.1"/>
    </source>
</evidence>
<dbReference type="Gene3D" id="1.20.200.10">
    <property type="entry name" value="Fumarase/aspartase (Central domain)"/>
    <property type="match status" value="1"/>
</dbReference>
<comment type="caution">
    <text evidence="6">The sequence shown here is derived from an EMBL/GenBank/DDBJ whole genome shotgun (WGS) entry which is preliminary data.</text>
</comment>
<dbReference type="EC" id="4.3.2.2" evidence="3 4"/>
<name>A0ABW8TBG1_9CLOT</name>
<comment type="catalytic activity">
    <reaction evidence="4">
        <text>(2S)-2-[5-amino-1-(5-phospho-beta-D-ribosyl)imidazole-4-carboxamido]succinate = 5-amino-1-(5-phospho-beta-D-ribosyl)imidazole-4-carboxamide + fumarate</text>
        <dbReference type="Rhea" id="RHEA:23920"/>
        <dbReference type="ChEBI" id="CHEBI:29806"/>
        <dbReference type="ChEBI" id="CHEBI:58443"/>
        <dbReference type="ChEBI" id="CHEBI:58475"/>
        <dbReference type="EC" id="4.3.2.2"/>
    </reaction>
</comment>
<dbReference type="Proteomes" id="UP001623592">
    <property type="component" value="Unassembled WGS sequence"/>
</dbReference>
<comment type="pathway">
    <text evidence="4">Purine metabolism; IMP biosynthesis via de novo pathway; 5-amino-1-(5-phospho-D-ribosyl)imidazole-4-carboxamide from 5-amino-1-(5-phospho-D-ribosyl)imidazole-4-carboxylate: step 2/2.</text>
</comment>
<proteinExistence type="inferred from homology"/>
<dbReference type="PROSITE" id="PS00163">
    <property type="entry name" value="FUMARATE_LYASES"/>
    <property type="match status" value="1"/>
</dbReference>
<dbReference type="PRINTS" id="PR00149">
    <property type="entry name" value="FUMRATELYASE"/>
</dbReference>
<evidence type="ECO:0000256" key="1">
    <source>
        <dbReference type="ARBA" id="ARBA00022605"/>
    </source>
</evidence>
<keyword evidence="1" id="KW-0028">Amino-acid biosynthesis</keyword>
<comment type="pathway">
    <text evidence="4">Purine metabolism; AMP biosynthesis via de novo pathway; AMP from IMP: step 2/2.</text>
</comment>
<evidence type="ECO:0000259" key="5">
    <source>
        <dbReference type="SMART" id="SM00998"/>
    </source>
</evidence>
<gene>
    <name evidence="6" type="primary">purB</name>
    <name evidence="6" type="ORF">ACJDT4_05305</name>
</gene>
<dbReference type="InterPro" id="IPR008948">
    <property type="entry name" value="L-Aspartase-like"/>
</dbReference>
<evidence type="ECO:0000256" key="2">
    <source>
        <dbReference type="ARBA" id="ARBA00023239"/>
    </source>
</evidence>
<dbReference type="SUPFAM" id="SSF48557">
    <property type="entry name" value="L-aspartase-like"/>
    <property type="match status" value="1"/>
</dbReference>
<dbReference type="PANTHER" id="PTHR43172:SF1">
    <property type="entry name" value="ADENYLOSUCCINATE LYASE"/>
    <property type="match status" value="1"/>
</dbReference>
<comment type="similarity">
    <text evidence="4">Belongs to the lyase 1 family. Adenylosuccinate lyase subfamily.</text>
</comment>
<accession>A0ABW8TBG1</accession>
<dbReference type="InterPro" id="IPR000362">
    <property type="entry name" value="Fumarate_lyase_fam"/>
</dbReference>
<dbReference type="Gene3D" id="1.10.275.60">
    <property type="match status" value="1"/>
</dbReference>
<keyword evidence="4" id="KW-0658">Purine biosynthesis</keyword>